<name>A0AAE6RC34_9PSED</name>
<evidence type="ECO:0000313" key="2">
    <source>
        <dbReference type="Proteomes" id="UP000464593"/>
    </source>
</evidence>
<dbReference type="AlphaFoldDB" id="A0AAE6RC34"/>
<evidence type="ECO:0000313" key="1">
    <source>
        <dbReference type="EMBL" id="QHB27661.1"/>
    </source>
</evidence>
<accession>A0AAE6RC34</accession>
<evidence type="ECO:0008006" key="3">
    <source>
        <dbReference type="Google" id="ProtNLM"/>
    </source>
</evidence>
<organism evidence="1 2">
    <name type="scientific">Pseudomonas monteilii</name>
    <dbReference type="NCBI Taxonomy" id="76759"/>
    <lineage>
        <taxon>Bacteria</taxon>
        <taxon>Pseudomonadati</taxon>
        <taxon>Pseudomonadota</taxon>
        <taxon>Gammaproteobacteria</taxon>
        <taxon>Pseudomonadales</taxon>
        <taxon>Pseudomonadaceae</taxon>
        <taxon>Pseudomonas</taxon>
    </lineage>
</organism>
<dbReference type="EMBL" id="CP040324">
    <property type="protein sequence ID" value="QHB27661.1"/>
    <property type="molecule type" value="Genomic_DNA"/>
</dbReference>
<gene>
    <name evidence="1" type="ORF">TCK1_2315</name>
</gene>
<dbReference type="InterPro" id="IPR039261">
    <property type="entry name" value="FNR_nucleotide-bd"/>
</dbReference>
<dbReference type="Proteomes" id="UP000464593">
    <property type="component" value="Chromosome"/>
</dbReference>
<dbReference type="RefSeq" id="WP_159266146.1">
    <property type="nucleotide sequence ID" value="NZ_CP040324.1"/>
</dbReference>
<protein>
    <recommendedName>
        <fullName evidence="3">NAD(P)H-flavin reductase</fullName>
    </recommendedName>
</protein>
<reference evidence="1 2" key="1">
    <citation type="submission" date="2019-05" db="EMBL/GenBank/DDBJ databases">
        <title>Complete genome sequence of Pseudomonas Pseudomonas resinovorans.</title>
        <authorList>
            <person name="Chen H.-P."/>
        </authorList>
    </citation>
    <scope>NUCLEOTIDE SEQUENCE [LARGE SCALE GENOMIC DNA]</scope>
    <source>
        <strain evidence="1 2">TCU-CK1</strain>
    </source>
</reference>
<sequence>MERDDSRSVRLLETLPGPGIQQCLRLALCSAQFSEAMPGQYCLLANRTERWPCSYVSLPGVDGRFLVTTRSAHPLGQPGELLGYSGPLGSAWPVPLQSARLLAITRGEGILALLCMLDEICCWLPWVQVRLLHDGLPLERLPNECRAWLHKQAKAPRDSSSGWRQLTHQLQEFQPDTVYGCAPAQVARQAARMCWQKGVSPQRIWLRSDHMPRPTWGDQLPLDGPVQRYDRVLAALKWAPPAG</sequence>
<dbReference type="SUPFAM" id="SSF52343">
    <property type="entry name" value="Ferredoxin reductase-like, C-terminal NADP-linked domain"/>
    <property type="match status" value="1"/>
</dbReference>
<proteinExistence type="predicted"/>